<feature type="domain" description="FAD-binding" evidence="2">
    <location>
        <begin position="9"/>
        <end position="336"/>
    </location>
</feature>
<dbReference type="GO" id="GO:0008688">
    <property type="term" value="F:3-(3-hydroxyphenyl)propionate hydroxylase activity"/>
    <property type="evidence" value="ECO:0007669"/>
    <property type="project" value="TreeGrafter"/>
</dbReference>
<dbReference type="GO" id="GO:0019622">
    <property type="term" value="P:3-(3-hydroxy)phenylpropionate catabolic process"/>
    <property type="evidence" value="ECO:0007669"/>
    <property type="project" value="TreeGrafter"/>
</dbReference>
<accession>A0A316FA00</accession>
<dbReference type="InterPro" id="IPR050631">
    <property type="entry name" value="PheA/TfdB_FAD_monoxygenase"/>
</dbReference>
<evidence type="ECO:0000256" key="1">
    <source>
        <dbReference type="ARBA" id="ARBA00023002"/>
    </source>
</evidence>
<dbReference type="AlphaFoldDB" id="A0A316FA00"/>
<name>A0A316FA00_9ACTN</name>
<dbReference type="SUPFAM" id="SSF51905">
    <property type="entry name" value="FAD/NAD(P)-binding domain"/>
    <property type="match status" value="1"/>
</dbReference>
<dbReference type="Proteomes" id="UP000245697">
    <property type="component" value="Unassembled WGS sequence"/>
</dbReference>
<dbReference type="PANTHER" id="PTHR43476">
    <property type="entry name" value="3-(3-HYDROXY-PHENYL)PROPIONATE/3-HYDROXYCINNAMIC ACID HYDROXYLASE"/>
    <property type="match status" value="1"/>
</dbReference>
<dbReference type="RefSeq" id="WP_109596157.1">
    <property type="nucleotide sequence ID" value="NZ_BONA01000061.1"/>
</dbReference>
<dbReference type="PRINTS" id="PR00420">
    <property type="entry name" value="RNGMNOXGNASE"/>
</dbReference>
<evidence type="ECO:0000313" key="4">
    <source>
        <dbReference type="Proteomes" id="UP000245697"/>
    </source>
</evidence>
<dbReference type="InterPro" id="IPR002938">
    <property type="entry name" value="FAD-bd"/>
</dbReference>
<dbReference type="Gene3D" id="3.30.70.2450">
    <property type="match status" value="1"/>
</dbReference>
<evidence type="ECO:0000313" key="3">
    <source>
        <dbReference type="EMBL" id="PWK45158.1"/>
    </source>
</evidence>
<evidence type="ECO:0000259" key="2">
    <source>
        <dbReference type="Pfam" id="PF01494"/>
    </source>
</evidence>
<protein>
    <submittedName>
        <fullName evidence="3">3-(3-hydroxy-phenyl)propionate hydroxylase</fullName>
    </submittedName>
</protein>
<proteinExistence type="predicted"/>
<keyword evidence="4" id="KW-1185">Reference proteome</keyword>
<sequence>MTSDDVTEAAVVVVGMGPVGALLAALLGGRGVATVVIEPQELPYPKPRAAVLDNEALRALGLVPGLPPAEEWATPVAASGVIGPDQRPLLMIGQNGRAYGHPALARLDQPALETGLRAAAEATGSVRVLTGHSVTGVEQRDGTVTAFLDDGRRVTGQWLVGCDGTGSTVRTAAGIGFTGTTYPQPWLVVDAVGGEGDGGPSVAFVADETRPCVVMSQPGRWRWEWMLLPGEDPGEMAADETVRRLIADWTEPAGLRIERATVFTFHARMADRWRAGRVLLAGDAAHAMPPFAGAGLGTGIRDAVTLAWRLADAVAGDDSALDGYERDRRPDVERTTALALRIGRVVQSRNRTVMRLTRGVLRTVAALPGIGRLGSRPPVVRRALPNPAVRVAGGAPTTLDEVIGYRWAYLGHGCDPRDVTDGIPDGAVLLALDHPEPRPGCVPITDLDGLLSGRAGTVTVARPDRFPHTTIKRS</sequence>
<gene>
    <name evidence="3" type="ORF">BC793_111132</name>
</gene>
<organism evidence="3 4">
    <name type="scientific">Actinoplanes xinjiangensis</name>
    <dbReference type="NCBI Taxonomy" id="512350"/>
    <lineage>
        <taxon>Bacteria</taxon>
        <taxon>Bacillati</taxon>
        <taxon>Actinomycetota</taxon>
        <taxon>Actinomycetes</taxon>
        <taxon>Micromonosporales</taxon>
        <taxon>Micromonosporaceae</taxon>
        <taxon>Actinoplanes</taxon>
    </lineage>
</organism>
<dbReference type="Gene3D" id="3.50.50.60">
    <property type="entry name" value="FAD/NAD(P)-binding domain"/>
    <property type="match status" value="1"/>
</dbReference>
<comment type="caution">
    <text evidence="3">The sequence shown here is derived from an EMBL/GenBank/DDBJ whole genome shotgun (WGS) entry which is preliminary data.</text>
</comment>
<dbReference type="InterPro" id="IPR036188">
    <property type="entry name" value="FAD/NAD-bd_sf"/>
</dbReference>
<dbReference type="OrthoDB" id="3647401at2"/>
<dbReference type="EMBL" id="QGGR01000011">
    <property type="protein sequence ID" value="PWK45158.1"/>
    <property type="molecule type" value="Genomic_DNA"/>
</dbReference>
<dbReference type="Pfam" id="PF01494">
    <property type="entry name" value="FAD_binding_3"/>
    <property type="match status" value="1"/>
</dbReference>
<dbReference type="GO" id="GO:0071949">
    <property type="term" value="F:FAD binding"/>
    <property type="evidence" value="ECO:0007669"/>
    <property type="project" value="InterPro"/>
</dbReference>
<reference evidence="3 4" key="1">
    <citation type="submission" date="2018-05" db="EMBL/GenBank/DDBJ databases">
        <title>Genomic Encyclopedia of Archaeal and Bacterial Type Strains, Phase II (KMG-II): from individual species to whole genera.</title>
        <authorList>
            <person name="Goeker M."/>
        </authorList>
    </citation>
    <scope>NUCLEOTIDE SEQUENCE [LARGE SCALE GENOMIC DNA]</scope>
    <source>
        <strain evidence="3 4">DSM 45184</strain>
    </source>
</reference>
<dbReference type="PANTHER" id="PTHR43476:SF3">
    <property type="entry name" value="FAD-BINDING MONOOXYGENASE"/>
    <property type="match status" value="1"/>
</dbReference>
<keyword evidence="1" id="KW-0560">Oxidoreductase</keyword>